<name>A0A9Q0FBP4_9ROSI</name>
<dbReference type="Proteomes" id="UP001141552">
    <property type="component" value="Unassembled WGS sequence"/>
</dbReference>
<accession>A0A9Q0FBP4</accession>
<reference evidence="1" key="1">
    <citation type="submission" date="2022-02" db="EMBL/GenBank/DDBJ databases">
        <authorList>
            <person name="Henning P.M."/>
            <person name="McCubbin A.G."/>
            <person name="Shore J.S."/>
        </authorList>
    </citation>
    <scope>NUCLEOTIDE SEQUENCE</scope>
    <source>
        <strain evidence="1">F60SS</strain>
        <tissue evidence="1">Leaves</tissue>
    </source>
</reference>
<sequence>MNVLGACNREMNFVLVFTGWEGSASDPRVLHDAVSRPNGLQVPVGMCLLVNT</sequence>
<organism evidence="1 2">
    <name type="scientific">Turnera subulata</name>
    <dbReference type="NCBI Taxonomy" id="218843"/>
    <lineage>
        <taxon>Eukaryota</taxon>
        <taxon>Viridiplantae</taxon>
        <taxon>Streptophyta</taxon>
        <taxon>Embryophyta</taxon>
        <taxon>Tracheophyta</taxon>
        <taxon>Spermatophyta</taxon>
        <taxon>Magnoliopsida</taxon>
        <taxon>eudicotyledons</taxon>
        <taxon>Gunneridae</taxon>
        <taxon>Pentapetalae</taxon>
        <taxon>rosids</taxon>
        <taxon>fabids</taxon>
        <taxon>Malpighiales</taxon>
        <taxon>Passifloraceae</taxon>
        <taxon>Turnera</taxon>
    </lineage>
</organism>
<evidence type="ECO:0000313" key="2">
    <source>
        <dbReference type="Proteomes" id="UP001141552"/>
    </source>
</evidence>
<proteinExistence type="predicted"/>
<reference evidence="1" key="2">
    <citation type="journal article" date="2023" name="Plants (Basel)">
        <title>Annotation of the Turnera subulata (Passifloraceae) Draft Genome Reveals the S-Locus Evolved after the Divergence of Turneroideae from Passifloroideae in a Stepwise Manner.</title>
        <authorList>
            <person name="Henning P.M."/>
            <person name="Roalson E.H."/>
            <person name="Mir W."/>
            <person name="McCubbin A.G."/>
            <person name="Shore J.S."/>
        </authorList>
    </citation>
    <scope>NUCLEOTIDE SEQUENCE</scope>
    <source>
        <strain evidence="1">F60SS</strain>
    </source>
</reference>
<keyword evidence="2" id="KW-1185">Reference proteome</keyword>
<dbReference type="OrthoDB" id="1925434at2759"/>
<comment type="caution">
    <text evidence="1">The sequence shown here is derived from an EMBL/GenBank/DDBJ whole genome shotgun (WGS) entry which is preliminary data.</text>
</comment>
<dbReference type="EMBL" id="JAKUCV010006140">
    <property type="protein sequence ID" value="KAJ4828550.1"/>
    <property type="molecule type" value="Genomic_DNA"/>
</dbReference>
<protein>
    <recommendedName>
        <fullName evidence="3">DDE Tnp4 domain-containing protein</fullName>
    </recommendedName>
</protein>
<gene>
    <name evidence="1" type="ORF">Tsubulata_003636</name>
</gene>
<evidence type="ECO:0000313" key="1">
    <source>
        <dbReference type="EMBL" id="KAJ4828550.1"/>
    </source>
</evidence>
<dbReference type="AlphaFoldDB" id="A0A9Q0FBP4"/>
<evidence type="ECO:0008006" key="3">
    <source>
        <dbReference type="Google" id="ProtNLM"/>
    </source>
</evidence>